<evidence type="ECO:0000256" key="1">
    <source>
        <dbReference type="ARBA" id="ARBA00022741"/>
    </source>
</evidence>
<dbReference type="GO" id="GO:0005524">
    <property type="term" value="F:ATP binding"/>
    <property type="evidence" value="ECO:0007669"/>
    <property type="project" value="UniProtKB-KW"/>
</dbReference>
<name>A0A4R0XPK3_9MOLU</name>
<evidence type="ECO:0000256" key="2">
    <source>
        <dbReference type="ARBA" id="ARBA00022840"/>
    </source>
</evidence>
<protein>
    <submittedName>
        <fullName evidence="4">Sugar ABC transporter ATP-binding protein</fullName>
    </submittedName>
</protein>
<evidence type="ECO:0000259" key="3">
    <source>
        <dbReference type="PROSITE" id="PS50893"/>
    </source>
</evidence>
<gene>
    <name evidence="4" type="ORF">C4B25_01600</name>
</gene>
<reference evidence="4 5" key="1">
    <citation type="submission" date="2018-02" db="EMBL/GenBank/DDBJ databases">
        <title>Mycoplasma marinum and Mycoplasma todarodis sp. nov., moderately halophilic and psychrotolerant mycoplasmas isolated from cephalopods.</title>
        <authorList>
            <person name="Viver T."/>
        </authorList>
    </citation>
    <scope>NUCLEOTIDE SEQUENCE [LARGE SCALE GENOMIC DNA]</scope>
    <source>
        <strain evidence="4 5">5H</strain>
    </source>
</reference>
<accession>A0A4R0XPK3</accession>
<dbReference type="SMART" id="SM00382">
    <property type="entry name" value="AAA"/>
    <property type="match status" value="2"/>
</dbReference>
<sequence length="545" mass="60943">MNAIELNNITMQFGNFKANENVTMHVKQNEIYAIIGENGAGKSTLMSVLFGLYKQTSGTIRINGKTEEINSPLKANELGVGMVHQHFKLVEDFSVLENITLNIEDTNKIGLLSNKEARRKVMNLMEKYNFQVDLDKKISKCTVAEQQRTEILKMLYRNANILIFDEPTAVLTPLQIEEFLKALKNLKAQGKTIILITHKLDEIKAVADSGTVIRAGKVVGTFDVKKTTTREMAKMMVGTEVVAASNDYKIKPGHTILNIENIAVSDSSQARYMKIKDMSFKVRSGEIVAIAGVSGNGQTELINAITGLQKVRKGKIELISERVVAKTKEEKLELETQEQKEYKYNRSNKMYEKHELFTSEISHKSIAKRFKEGISHIPEDRHKYGMVLDMALWENAAIQDIRTKKFSKFGFIKFSDLKNHADVLIDKFDVRSSKGRDSISRTLSGGNQQKFIVARELMRKSSLIVTAQPTRGLDVGAIQNIHEQLLKAKKYGKGILLISYELDEVMSLADRIIVVNDGAIVGEVQGKGATRASIGNLMAGKVNNV</sequence>
<proteinExistence type="predicted"/>
<dbReference type="PROSITE" id="PS00211">
    <property type="entry name" value="ABC_TRANSPORTER_1"/>
    <property type="match status" value="1"/>
</dbReference>
<dbReference type="InterPro" id="IPR017871">
    <property type="entry name" value="ABC_transporter-like_CS"/>
</dbReference>
<dbReference type="Gene3D" id="3.40.50.300">
    <property type="entry name" value="P-loop containing nucleotide triphosphate hydrolases"/>
    <property type="match status" value="2"/>
</dbReference>
<dbReference type="InterPro" id="IPR050107">
    <property type="entry name" value="ABC_carbohydrate_import_ATPase"/>
</dbReference>
<dbReference type="GO" id="GO:0016887">
    <property type="term" value="F:ATP hydrolysis activity"/>
    <property type="evidence" value="ECO:0007669"/>
    <property type="project" value="InterPro"/>
</dbReference>
<keyword evidence="2 4" id="KW-0067">ATP-binding</keyword>
<dbReference type="InterPro" id="IPR003593">
    <property type="entry name" value="AAA+_ATPase"/>
</dbReference>
<dbReference type="PANTHER" id="PTHR43790:SF4">
    <property type="entry name" value="GUANOSINE IMPORT ATP-BINDING PROTEIN NUPO"/>
    <property type="match status" value="1"/>
</dbReference>
<dbReference type="CDD" id="cd03216">
    <property type="entry name" value="ABC_Carb_Monos_I"/>
    <property type="match status" value="1"/>
</dbReference>
<dbReference type="Pfam" id="PF00005">
    <property type="entry name" value="ABC_tran"/>
    <property type="match status" value="2"/>
</dbReference>
<organism evidence="4 5">
    <name type="scientific">Mycoplasma todarodis</name>
    <dbReference type="NCBI Taxonomy" id="1937191"/>
    <lineage>
        <taxon>Bacteria</taxon>
        <taxon>Bacillati</taxon>
        <taxon>Mycoplasmatota</taxon>
        <taxon>Mollicutes</taxon>
        <taxon>Mycoplasmataceae</taxon>
        <taxon>Mycoplasma</taxon>
    </lineage>
</organism>
<dbReference type="InterPro" id="IPR027417">
    <property type="entry name" value="P-loop_NTPase"/>
</dbReference>
<dbReference type="CDD" id="cd03215">
    <property type="entry name" value="ABC_Carb_Monos_II"/>
    <property type="match status" value="1"/>
</dbReference>
<keyword evidence="1" id="KW-0547">Nucleotide-binding</keyword>
<dbReference type="EMBL" id="PSZP01000007">
    <property type="protein sequence ID" value="TCG11462.1"/>
    <property type="molecule type" value="Genomic_DNA"/>
</dbReference>
<dbReference type="Proteomes" id="UP000291072">
    <property type="component" value="Unassembled WGS sequence"/>
</dbReference>
<dbReference type="RefSeq" id="WP_131613315.1">
    <property type="nucleotide sequence ID" value="NZ_PSZP01000007.1"/>
</dbReference>
<dbReference type="PROSITE" id="PS50893">
    <property type="entry name" value="ABC_TRANSPORTER_2"/>
    <property type="match status" value="2"/>
</dbReference>
<evidence type="ECO:0000313" key="4">
    <source>
        <dbReference type="EMBL" id="TCG11462.1"/>
    </source>
</evidence>
<feature type="domain" description="ABC transporter" evidence="3">
    <location>
        <begin position="257"/>
        <end position="542"/>
    </location>
</feature>
<keyword evidence="5" id="KW-1185">Reference proteome</keyword>
<dbReference type="OrthoDB" id="9771863at2"/>
<feature type="domain" description="ABC transporter" evidence="3">
    <location>
        <begin position="4"/>
        <end position="240"/>
    </location>
</feature>
<dbReference type="SUPFAM" id="SSF52540">
    <property type="entry name" value="P-loop containing nucleoside triphosphate hydrolases"/>
    <property type="match status" value="2"/>
</dbReference>
<dbReference type="AlphaFoldDB" id="A0A4R0XPK3"/>
<dbReference type="PANTHER" id="PTHR43790">
    <property type="entry name" value="CARBOHYDRATE TRANSPORT ATP-BINDING PROTEIN MG119-RELATED"/>
    <property type="match status" value="1"/>
</dbReference>
<evidence type="ECO:0000313" key="5">
    <source>
        <dbReference type="Proteomes" id="UP000291072"/>
    </source>
</evidence>
<comment type="caution">
    <text evidence="4">The sequence shown here is derived from an EMBL/GenBank/DDBJ whole genome shotgun (WGS) entry which is preliminary data.</text>
</comment>
<dbReference type="InterPro" id="IPR003439">
    <property type="entry name" value="ABC_transporter-like_ATP-bd"/>
</dbReference>